<dbReference type="RefSeq" id="WP_143950650.1">
    <property type="nucleotide sequence ID" value="NZ_BAABMB010000003.1"/>
</dbReference>
<dbReference type="PANTHER" id="PTHR43855">
    <property type="entry name" value="THIOSULFATE SULFURTRANSFERASE"/>
    <property type="match status" value="1"/>
</dbReference>
<dbReference type="AlphaFoldDB" id="A0A556ACZ0"/>
<dbReference type="PROSITE" id="PS50206">
    <property type="entry name" value="RHODANESE_3"/>
    <property type="match status" value="2"/>
</dbReference>
<dbReference type="Gene3D" id="3.40.250.10">
    <property type="entry name" value="Rhodanese-like domain"/>
    <property type="match status" value="2"/>
</dbReference>
<feature type="domain" description="Rhodanese" evidence="2">
    <location>
        <begin position="23"/>
        <end position="134"/>
    </location>
</feature>
<reference evidence="3 4" key="1">
    <citation type="submission" date="2019-07" db="EMBL/GenBank/DDBJ databases">
        <title>Qingshengfaniella alkalisoli gen. nov., sp. nov., isolated from saline soil.</title>
        <authorList>
            <person name="Xu L."/>
            <person name="Huang X.-X."/>
            <person name="Sun J.-Q."/>
        </authorList>
    </citation>
    <scope>NUCLEOTIDE SEQUENCE [LARGE SCALE GENOMIC DNA]</scope>
    <source>
        <strain evidence="3 4">DSM 27279</strain>
    </source>
</reference>
<accession>A0A556ACZ0</accession>
<evidence type="ECO:0000313" key="4">
    <source>
        <dbReference type="Proteomes" id="UP000318405"/>
    </source>
</evidence>
<evidence type="ECO:0000256" key="1">
    <source>
        <dbReference type="ARBA" id="ARBA00022737"/>
    </source>
</evidence>
<dbReference type="Pfam" id="PF00581">
    <property type="entry name" value="Rhodanese"/>
    <property type="match status" value="2"/>
</dbReference>
<name>A0A556ACZ0_9BURK</name>
<organism evidence="3 4">
    <name type="scientific">Verticiella sediminum</name>
    <dbReference type="NCBI Taxonomy" id="1247510"/>
    <lineage>
        <taxon>Bacteria</taxon>
        <taxon>Pseudomonadati</taxon>
        <taxon>Pseudomonadota</taxon>
        <taxon>Betaproteobacteria</taxon>
        <taxon>Burkholderiales</taxon>
        <taxon>Alcaligenaceae</taxon>
        <taxon>Verticiella</taxon>
    </lineage>
</organism>
<dbReference type="InterPro" id="IPR001763">
    <property type="entry name" value="Rhodanese-like_dom"/>
</dbReference>
<dbReference type="EMBL" id="VLTJ01000039">
    <property type="protein sequence ID" value="TSH90733.1"/>
    <property type="molecule type" value="Genomic_DNA"/>
</dbReference>
<feature type="domain" description="Rhodanese" evidence="2">
    <location>
        <begin position="159"/>
        <end position="267"/>
    </location>
</feature>
<evidence type="ECO:0000313" key="3">
    <source>
        <dbReference type="EMBL" id="TSH90733.1"/>
    </source>
</evidence>
<sequence>MTTPNAPISPFVSATELAARLIGPDAPALLFVAAEPGAAEGLIPGSVPTDLPTHYAGAGGGARGRLPLPERGAVHAWLTQAGIVEDAPIVVYDAGTGTSAARAWWVLSWAGRRGVRILDGGLKAWQDRGAHADALSAAATTDASAPRLAEIGTEQIARDPSAYRLVDARGKAAFEGSGEAPSHLPGAVNSPAAQWQDAEGRLLPLDERRARAEALGLLADGRPVVAYCGSGVAAAYLIAAVQDLGVEASLYAGSWSAWSAAKSDTTVQSASA</sequence>
<proteinExistence type="predicted"/>
<evidence type="ECO:0000259" key="2">
    <source>
        <dbReference type="PROSITE" id="PS50206"/>
    </source>
</evidence>
<gene>
    <name evidence="3" type="ORF">FOZ76_23410</name>
</gene>
<keyword evidence="3" id="KW-0808">Transferase</keyword>
<keyword evidence="1" id="KW-0677">Repeat</keyword>
<dbReference type="OrthoDB" id="9781034at2"/>
<dbReference type="SMART" id="SM00450">
    <property type="entry name" value="RHOD"/>
    <property type="match status" value="2"/>
</dbReference>
<dbReference type="PANTHER" id="PTHR43855:SF1">
    <property type="entry name" value="THIOSULFATE SULFURTRANSFERASE"/>
    <property type="match status" value="1"/>
</dbReference>
<dbReference type="InterPro" id="IPR036873">
    <property type="entry name" value="Rhodanese-like_dom_sf"/>
</dbReference>
<dbReference type="GO" id="GO:0016740">
    <property type="term" value="F:transferase activity"/>
    <property type="evidence" value="ECO:0007669"/>
    <property type="project" value="UniProtKB-KW"/>
</dbReference>
<dbReference type="InterPro" id="IPR051126">
    <property type="entry name" value="Thiosulfate_sulfurtransferase"/>
</dbReference>
<comment type="caution">
    <text evidence="3">The sequence shown here is derived from an EMBL/GenBank/DDBJ whole genome shotgun (WGS) entry which is preliminary data.</text>
</comment>
<protein>
    <submittedName>
        <fullName evidence="3">Sulfurtransferase</fullName>
    </submittedName>
</protein>
<dbReference type="SUPFAM" id="SSF52821">
    <property type="entry name" value="Rhodanese/Cell cycle control phosphatase"/>
    <property type="match status" value="2"/>
</dbReference>
<dbReference type="Proteomes" id="UP000318405">
    <property type="component" value="Unassembled WGS sequence"/>
</dbReference>
<keyword evidence="4" id="KW-1185">Reference proteome</keyword>